<dbReference type="InterPro" id="IPR049166">
    <property type="entry name" value="GH39_cat"/>
</dbReference>
<keyword evidence="2" id="KW-0378">Hydrolase</keyword>
<dbReference type="Pfam" id="PF01229">
    <property type="entry name" value="Glyco_hydro_39"/>
    <property type="match status" value="1"/>
</dbReference>
<keyword evidence="6" id="KW-1185">Reference proteome</keyword>
<reference evidence="6" key="1">
    <citation type="journal article" date="2019" name="Int. J. Syst. Evol. Microbiol.">
        <title>The Global Catalogue of Microorganisms (GCM) 10K type strain sequencing project: providing services to taxonomists for standard genome sequencing and annotation.</title>
        <authorList>
            <consortium name="The Broad Institute Genomics Platform"/>
            <consortium name="The Broad Institute Genome Sequencing Center for Infectious Disease"/>
            <person name="Wu L."/>
            <person name="Ma J."/>
        </authorList>
    </citation>
    <scope>NUCLEOTIDE SEQUENCE [LARGE SCALE GENOMIC DNA]</scope>
    <source>
        <strain evidence="6">CCUG 60529</strain>
    </source>
</reference>
<gene>
    <name evidence="5" type="ORF">ACFQ0I_07800</name>
</gene>
<dbReference type="Proteomes" id="UP001597011">
    <property type="component" value="Unassembled WGS sequence"/>
</dbReference>
<comment type="similarity">
    <text evidence="1">Belongs to the glycosyl hydrolase 39 family.</text>
</comment>
<sequence length="545" mass="61790">MNQIFFAILFSLVLIISGCSKSDDVEEEIIEEPEIEVPEPIDPAKLVTINTGAVVGTFYNFWSTRPMINQTRFNSSGFRTGEVESVKDYVKSYNLVRMLGGRTDDLNEYYQGVDASGNIITDFSGLLTSMRNFRLTGLKPRIVLDNVPWEMSLPKVVDTYGNSKPPTDYNLWRQYINAFLNTLVNEFGMAEVKTWRFRVATEPNYTPDHWRGTKEDYFKHYDITVDEVLKVIPDAIIGPGNMLTEGSATYSTELIDHCATGTNYATGQKGTKMSFFCISYYEKIDQNTVKLPDDIGPYRNSLDSYAQFRDIPLDIQEFGVLRDENGKRGVSLNDATELGASWYATIADMAFKYRISEIYEWGQEIEGSNLPQGRRNVSKMFQMMEDGSRLQAVHNLSGYAGVIPVVKNNVIYLLVYNHNPSRTSTAKNTIYPRLEGGLISGGTKWKMNEWTVDKTNSIMMHELYKDLRAGGVSEITNGRIYGNRISDRFNTGWENVLNANMTKYENLAKLSKTTTNVMVEKKDGNLTLKVELEPHSVKLIELTPQ</sequence>
<evidence type="ECO:0000256" key="2">
    <source>
        <dbReference type="ARBA" id="ARBA00022801"/>
    </source>
</evidence>
<dbReference type="InterPro" id="IPR017853">
    <property type="entry name" value="GH"/>
</dbReference>
<organism evidence="5 6">
    <name type="scientific">Mariniflexile aquimaris</name>
    <dbReference type="NCBI Taxonomy" id="881009"/>
    <lineage>
        <taxon>Bacteria</taxon>
        <taxon>Pseudomonadati</taxon>
        <taxon>Bacteroidota</taxon>
        <taxon>Flavobacteriia</taxon>
        <taxon>Flavobacteriales</taxon>
        <taxon>Flavobacteriaceae</taxon>
        <taxon>Mariniflexile</taxon>
    </lineage>
</organism>
<evidence type="ECO:0000313" key="5">
    <source>
        <dbReference type="EMBL" id="MFD0835660.1"/>
    </source>
</evidence>
<dbReference type="Gene3D" id="3.20.20.80">
    <property type="entry name" value="Glycosidases"/>
    <property type="match status" value="1"/>
</dbReference>
<feature type="domain" description="Glycosyl hydrolases family 39 N-terminal catalytic" evidence="4">
    <location>
        <begin position="93"/>
        <end position="334"/>
    </location>
</feature>
<protein>
    <recommendedName>
        <fullName evidence="4">Glycosyl hydrolases family 39 N-terminal catalytic domain-containing protein</fullName>
    </recommendedName>
</protein>
<evidence type="ECO:0000313" key="6">
    <source>
        <dbReference type="Proteomes" id="UP001597011"/>
    </source>
</evidence>
<proteinExistence type="inferred from homology"/>
<evidence type="ECO:0000256" key="1">
    <source>
        <dbReference type="ARBA" id="ARBA00008875"/>
    </source>
</evidence>
<dbReference type="EMBL" id="JBHTIB010000008">
    <property type="protein sequence ID" value="MFD0835660.1"/>
    <property type="molecule type" value="Genomic_DNA"/>
</dbReference>
<dbReference type="SUPFAM" id="SSF51445">
    <property type="entry name" value="(Trans)glycosidases"/>
    <property type="match status" value="1"/>
</dbReference>
<evidence type="ECO:0000259" key="4">
    <source>
        <dbReference type="Pfam" id="PF01229"/>
    </source>
</evidence>
<name>A0ABW3BRB3_9FLAO</name>
<comment type="caution">
    <text evidence="5">The sequence shown here is derived from an EMBL/GenBank/DDBJ whole genome shotgun (WGS) entry which is preliminary data.</text>
</comment>
<keyword evidence="3" id="KW-0326">Glycosidase</keyword>
<accession>A0ABW3BRB3</accession>
<evidence type="ECO:0000256" key="3">
    <source>
        <dbReference type="ARBA" id="ARBA00023295"/>
    </source>
</evidence>